<evidence type="ECO:0000313" key="4">
    <source>
        <dbReference type="Proteomes" id="UP000051096"/>
    </source>
</evidence>
<feature type="non-terminal residue" evidence="3">
    <location>
        <position position="203"/>
    </location>
</feature>
<evidence type="ECO:0000313" key="3">
    <source>
        <dbReference type="EMBL" id="KPK67955.1"/>
    </source>
</evidence>
<dbReference type="InterPro" id="IPR050955">
    <property type="entry name" value="Plant_Biomass_Hydrol_Est"/>
</dbReference>
<keyword evidence="2" id="KW-0378">Hydrolase</keyword>
<dbReference type="AlphaFoldDB" id="A0A0S8G4N0"/>
<sequence>MIKAIRNITYEPHKPGKLVRENLCIDDIKRRYYLYVPSSYNHQIKTPLLVYLHGGVLRRELREDWEIEEFELVTLAEERGYLVLFPLGQFGASWWDSVGMTNVLQQIRATKQEFNIDDDRVFMTGFSDGASGSFNFAMCYPTEFAGFLPFNGHPGVGSAAGGMHTYFVNCANRPLYVINTDEDELYPAETKIRPMMELANEAG</sequence>
<dbReference type="EMBL" id="LJUO01000192">
    <property type="protein sequence ID" value="KPK67955.1"/>
    <property type="molecule type" value="Genomic_DNA"/>
</dbReference>
<dbReference type="InterPro" id="IPR029058">
    <property type="entry name" value="AB_hydrolase_fold"/>
</dbReference>
<gene>
    <name evidence="3" type="ORF">AMJ87_12610</name>
</gene>
<dbReference type="SUPFAM" id="SSF53474">
    <property type="entry name" value="alpha/beta-Hydrolases"/>
    <property type="match status" value="1"/>
</dbReference>
<name>A0A0S8G4N0_UNCW3</name>
<comment type="caution">
    <text evidence="3">The sequence shown here is derived from an EMBL/GenBank/DDBJ whole genome shotgun (WGS) entry which is preliminary data.</text>
</comment>
<organism evidence="3 4">
    <name type="scientific">candidate division WOR_3 bacterium SM23_60</name>
    <dbReference type="NCBI Taxonomy" id="1703780"/>
    <lineage>
        <taxon>Bacteria</taxon>
        <taxon>Bacteria division WOR-3</taxon>
    </lineage>
</organism>
<dbReference type="Gene3D" id="3.40.50.1820">
    <property type="entry name" value="alpha/beta hydrolase"/>
    <property type="match status" value="1"/>
</dbReference>
<proteinExistence type="predicted"/>
<dbReference type="Proteomes" id="UP000051096">
    <property type="component" value="Unassembled WGS sequence"/>
</dbReference>
<keyword evidence="1" id="KW-0732">Signal</keyword>
<evidence type="ECO:0008006" key="5">
    <source>
        <dbReference type="Google" id="ProtNLM"/>
    </source>
</evidence>
<dbReference type="PANTHER" id="PTHR43037">
    <property type="entry name" value="UNNAMED PRODUCT-RELATED"/>
    <property type="match status" value="1"/>
</dbReference>
<dbReference type="GO" id="GO:0016787">
    <property type="term" value="F:hydrolase activity"/>
    <property type="evidence" value="ECO:0007669"/>
    <property type="project" value="UniProtKB-KW"/>
</dbReference>
<dbReference type="PANTHER" id="PTHR43037:SF5">
    <property type="entry name" value="FERULOYL ESTERASE"/>
    <property type="match status" value="1"/>
</dbReference>
<evidence type="ECO:0000256" key="1">
    <source>
        <dbReference type="ARBA" id="ARBA00022729"/>
    </source>
</evidence>
<evidence type="ECO:0000256" key="2">
    <source>
        <dbReference type="ARBA" id="ARBA00022801"/>
    </source>
</evidence>
<reference evidence="3 4" key="1">
    <citation type="journal article" date="2015" name="Microbiome">
        <title>Genomic resolution of linkages in carbon, nitrogen, and sulfur cycling among widespread estuary sediment bacteria.</title>
        <authorList>
            <person name="Baker B.J."/>
            <person name="Lazar C.S."/>
            <person name="Teske A.P."/>
            <person name="Dick G.J."/>
        </authorList>
    </citation>
    <scope>NUCLEOTIDE SEQUENCE [LARGE SCALE GENOMIC DNA]</scope>
    <source>
        <strain evidence="3">SM23_60</strain>
    </source>
</reference>
<protein>
    <recommendedName>
        <fullName evidence="5">Phospholipase/carboxylesterase/thioesterase domain-containing protein</fullName>
    </recommendedName>
</protein>
<accession>A0A0S8G4N0</accession>